<dbReference type="InterPro" id="IPR001138">
    <property type="entry name" value="Zn2Cys6_DnaBD"/>
</dbReference>
<dbReference type="STRING" id="348802.A0A0D2EQT3"/>
<evidence type="ECO:0000256" key="5">
    <source>
        <dbReference type="ARBA" id="ARBA00023242"/>
    </source>
</evidence>
<dbReference type="InterPro" id="IPR021858">
    <property type="entry name" value="Fun_TF"/>
</dbReference>
<keyword evidence="9" id="KW-1185">Reference proteome</keyword>
<dbReference type="PROSITE" id="PS00463">
    <property type="entry name" value="ZN2_CY6_FUNGAL_1"/>
    <property type="match status" value="1"/>
</dbReference>
<dbReference type="Pfam" id="PF11951">
    <property type="entry name" value="Fungal_trans_2"/>
    <property type="match status" value="1"/>
</dbReference>
<dbReference type="GO" id="GO:0045944">
    <property type="term" value="P:positive regulation of transcription by RNA polymerase II"/>
    <property type="evidence" value="ECO:0007669"/>
    <property type="project" value="TreeGrafter"/>
</dbReference>
<dbReference type="EMBL" id="KN847319">
    <property type="protein sequence ID" value="KIW57100.1"/>
    <property type="molecule type" value="Genomic_DNA"/>
</dbReference>
<dbReference type="GO" id="GO:0005634">
    <property type="term" value="C:nucleus"/>
    <property type="evidence" value="ECO:0007669"/>
    <property type="project" value="UniProtKB-SubCell"/>
</dbReference>
<feature type="compositionally biased region" description="Polar residues" evidence="6">
    <location>
        <begin position="98"/>
        <end position="111"/>
    </location>
</feature>
<dbReference type="CDD" id="cd00067">
    <property type="entry name" value="GAL4"/>
    <property type="match status" value="1"/>
</dbReference>
<dbReference type="GeneID" id="25327607"/>
<name>A0A0D2EQT3_9EURO</name>
<feature type="domain" description="Zn(2)-C6 fungal-type" evidence="7">
    <location>
        <begin position="58"/>
        <end position="87"/>
    </location>
</feature>
<dbReference type="SMART" id="SM00066">
    <property type="entry name" value="GAL4"/>
    <property type="match status" value="1"/>
</dbReference>
<comment type="subcellular location">
    <subcellularLocation>
        <location evidence="1">Nucleus</location>
    </subcellularLocation>
</comment>
<dbReference type="GO" id="GO:0000981">
    <property type="term" value="F:DNA-binding transcription factor activity, RNA polymerase II-specific"/>
    <property type="evidence" value="ECO:0007669"/>
    <property type="project" value="InterPro"/>
</dbReference>
<accession>A0A0D2EQT3</accession>
<keyword evidence="3" id="KW-0238">DNA-binding</keyword>
<dbReference type="PANTHER" id="PTHR37534:SF15">
    <property type="entry name" value="ZN(II)2CYS6 TRANSCRIPTION FACTOR (EUROFUNG)"/>
    <property type="match status" value="1"/>
</dbReference>
<dbReference type="HOGENOM" id="CLU_024405_0_0_1"/>
<dbReference type="PANTHER" id="PTHR37534">
    <property type="entry name" value="TRANSCRIPTIONAL ACTIVATOR PROTEIN UGA3"/>
    <property type="match status" value="1"/>
</dbReference>
<dbReference type="PROSITE" id="PS50048">
    <property type="entry name" value="ZN2_CY6_FUNGAL_2"/>
    <property type="match status" value="1"/>
</dbReference>
<evidence type="ECO:0000256" key="3">
    <source>
        <dbReference type="ARBA" id="ARBA00023125"/>
    </source>
</evidence>
<keyword evidence="4" id="KW-0804">Transcription</keyword>
<dbReference type="Pfam" id="PF00172">
    <property type="entry name" value="Zn_clus"/>
    <property type="match status" value="1"/>
</dbReference>
<evidence type="ECO:0000256" key="1">
    <source>
        <dbReference type="ARBA" id="ARBA00004123"/>
    </source>
</evidence>
<reference evidence="8 9" key="1">
    <citation type="submission" date="2015-01" db="EMBL/GenBank/DDBJ databases">
        <title>The Genome Sequence of Exophiala xenobiotica CBS118157.</title>
        <authorList>
            <consortium name="The Broad Institute Genomics Platform"/>
            <person name="Cuomo C."/>
            <person name="de Hoog S."/>
            <person name="Gorbushina A."/>
            <person name="Stielow B."/>
            <person name="Teixiera M."/>
            <person name="Abouelleil A."/>
            <person name="Chapman S.B."/>
            <person name="Priest M."/>
            <person name="Young S.K."/>
            <person name="Wortman J."/>
            <person name="Nusbaum C."/>
            <person name="Birren B."/>
        </authorList>
    </citation>
    <scope>NUCLEOTIDE SEQUENCE [LARGE SCALE GENOMIC DNA]</scope>
    <source>
        <strain evidence="8 9">CBS 118157</strain>
    </source>
</reference>
<dbReference type="GO" id="GO:0008270">
    <property type="term" value="F:zinc ion binding"/>
    <property type="evidence" value="ECO:0007669"/>
    <property type="project" value="InterPro"/>
</dbReference>
<organism evidence="8 9">
    <name type="scientific">Exophiala xenobiotica</name>
    <dbReference type="NCBI Taxonomy" id="348802"/>
    <lineage>
        <taxon>Eukaryota</taxon>
        <taxon>Fungi</taxon>
        <taxon>Dikarya</taxon>
        <taxon>Ascomycota</taxon>
        <taxon>Pezizomycotina</taxon>
        <taxon>Eurotiomycetes</taxon>
        <taxon>Chaetothyriomycetidae</taxon>
        <taxon>Chaetothyriales</taxon>
        <taxon>Herpotrichiellaceae</taxon>
        <taxon>Exophiala</taxon>
    </lineage>
</organism>
<dbReference type="AlphaFoldDB" id="A0A0D2EQT3"/>
<sequence length="734" mass="81486">MEYQARGSDWTSMGQHGLTALSAAAPFYRGHSVMNEAIDAEVLQPPRKRRKGGKIFSGCSNCRVRKIKCDLREPTCYNCEKSRRYICDGYKSPNNMNMPGQASMRTQSSIPASADDHSQAPLQNRLTSISALDDDETGRGSDGPGQNQVQFVDLFNCFENPVPWLDFMAMSGFMGNEAANSPFSMAGSPARMPSRQSIHFGSHQNVHIQTMPRQEEPVTTVDPNLVCQSSKPWMRSEHSNTMSSNKWNISSDALMPEKVLNAIPPPHINGNDLSQRTHQLLQHYRTHVCEAMMPTSAPKLNPYLRLYLPLAVQDPNSPAKQALLDAILAVAAFNKSQLTPGQRRLYRDQATDHHDQAASMINTIISRKQASSHPTGESPECKHALLAAALTLTTIEVFSGANEGRGYEYLLLCRTVLELTGGQRWWLSNSASITLLQIFQCLHIVGRTSGWFESPSRQLDDIEAEGSSDSPVAEAGGRPVIGHVLLQAPQTYAPEYTLDISFGISINTLSHLHKVIMLSKVKSSLSPGQGWPSSAQEELARLEKEMFTDMENSCLEASSSRSPSPSLEGVSQYVANEIKEDHMLAFHYSTALFFRRALCDGTGRIVPALYGDMVPREPRGTPLPSGQHLVSKALEHLENIDALAGDLAIANTLWPGFIAAAEAVDWKLRRRALMWFGRAKRHGIGNITKAKALVQEIWRRVDRLMLEDHETHPELGPVDWREVMNDMNMYIMLT</sequence>
<evidence type="ECO:0000256" key="4">
    <source>
        <dbReference type="ARBA" id="ARBA00023163"/>
    </source>
</evidence>
<dbReference type="SUPFAM" id="SSF57701">
    <property type="entry name" value="Zn2/Cys6 DNA-binding domain"/>
    <property type="match status" value="1"/>
</dbReference>
<evidence type="ECO:0000313" key="9">
    <source>
        <dbReference type="Proteomes" id="UP000054342"/>
    </source>
</evidence>
<dbReference type="Proteomes" id="UP000054342">
    <property type="component" value="Unassembled WGS sequence"/>
</dbReference>
<keyword evidence="5" id="KW-0539">Nucleus</keyword>
<dbReference type="RefSeq" id="XP_013317684.1">
    <property type="nucleotide sequence ID" value="XM_013462230.1"/>
</dbReference>
<dbReference type="InterPro" id="IPR036864">
    <property type="entry name" value="Zn2-C6_fun-type_DNA-bd_sf"/>
</dbReference>
<proteinExistence type="predicted"/>
<evidence type="ECO:0000256" key="2">
    <source>
        <dbReference type="ARBA" id="ARBA00023015"/>
    </source>
</evidence>
<protein>
    <recommendedName>
        <fullName evidence="7">Zn(2)-C6 fungal-type domain-containing protein</fullName>
    </recommendedName>
</protein>
<dbReference type="OrthoDB" id="3477330at2759"/>
<feature type="region of interest" description="Disordered" evidence="6">
    <location>
        <begin position="98"/>
        <end position="119"/>
    </location>
</feature>
<dbReference type="GO" id="GO:0000976">
    <property type="term" value="F:transcription cis-regulatory region binding"/>
    <property type="evidence" value="ECO:0007669"/>
    <property type="project" value="TreeGrafter"/>
</dbReference>
<dbReference type="Gene3D" id="4.10.240.10">
    <property type="entry name" value="Zn(2)-C6 fungal-type DNA-binding domain"/>
    <property type="match status" value="1"/>
</dbReference>
<evidence type="ECO:0000259" key="7">
    <source>
        <dbReference type="PROSITE" id="PS50048"/>
    </source>
</evidence>
<evidence type="ECO:0000313" key="8">
    <source>
        <dbReference type="EMBL" id="KIW57100.1"/>
    </source>
</evidence>
<evidence type="ECO:0000256" key="6">
    <source>
        <dbReference type="SAM" id="MobiDB-lite"/>
    </source>
</evidence>
<gene>
    <name evidence="8" type="ORF">PV05_05699</name>
</gene>
<keyword evidence="2" id="KW-0805">Transcription regulation</keyword>